<dbReference type="InterPro" id="IPR047967">
    <property type="entry name" value="PolX_PHP"/>
</dbReference>
<dbReference type="Gene3D" id="1.10.150.110">
    <property type="entry name" value="DNA polymerase beta, N-terminal domain-like"/>
    <property type="match status" value="1"/>
</dbReference>
<dbReference type="InterPro" id="IPR050243">
    <property type="entry name" value="PHP_phosphatase"/>
</dbReference>
<dbReference type="Gene3D" id="3.20.20.140">
    <property type="entry name" value="Metal-dependent hydrolases"/>
    <property type="match status" value="1"/>
</dbReference>
<dbReference type="Pfam" id="PF02811">
    <property type="entry name" value="PHP"/>
    <property type="match status" value="1"/>
</dbReference>
<accession>A0A1F6AR97</accession>
<feature type="domain" description="Polymerase/histidinol phosphatase N-terminal" evidence="3">
    <location>
        <begin position="370"/>
        <end position="458"/>
    </location>
</feature>
<dbReference type="PANTHER" id="PTHR36928">
    <property type="entry name" value="PHOSPHATASE YCDX-RELATED"/>
    <property type="match status" value="1"/>
</dbReference>
<evidence type="ECO:0000313" key="5">
    <source>
        <dbReference type="EMBL" id="OGG26797.1"/>
    </source>
</evidence>
<dbReference type="Gene3D" id="1.10.150.20">
    <property type="entry name" value="5' to 3' exonuclease, C-terminal subdomain"/>
    <property type="match status" value="1"/>
</dbReference>
<keyword evidence="1" id="KW-0808">Transferase</keyword>
<dbReference type="InterPro" id="IPR037160">
    <property type="entry name" value="DNA_Pol_thumb_sf"/>
</dbReference>
<dbReference type="Gene3D" id="3.30.460.10">
    <property type="entry name" value="Beta Polymerase, domain 2"/>
    <property type="match status" value="1"/>
</dbReference>
<protein>
    <recommendedName>
        <fullName evidence="7">DNA-directed DNA polymerase</fullName>
    </recommendedName>
</protein>
<dbReference type="SMART" id="SM00483">
    <property type="entry name" value="POLXc"/>
    <property type="match status" value="1"/>
</dbReference>
<dbReference type="Pfam" id="PF14791">
    <property type="entry name" value="DNA_pol_B_thumb"/>
    <property type="match status" value="1"/>
</dbReference>
<organism evidence="5 6">
    <name type="scientific">Candidatus Gottesmanbacteria bacterium RIFCSPLOWO2_01_FULL_39_12b</name>
    <dbReference type="NCBI Taxonomy" id="1798388"/>
    <lineage>
        <taxon>Bacteria</taxon>
        <taxon>Candidatus Gottesmaniibacteriota</taxon>
    </lineage>
</organism>
<dbReference type="GO" id="GO:0042578">
    <property type="term" value="F:phosphoric ester hydrolase activity"/>
    <property type="evidence" value="ECO:0007669"/>
    <property type="project" value="TreeGrafter"/>
</dbReference>
<dbReference type="InterPro" id="IPR022311">
    <property type="entry name" value="PolX-like"/>
</dbReference>
<dbReference type="CDD" id="cd07436">
    <property type="entry name" value="PHP_PolX"/>
    <property type="match status" value="1"/>
</dbReference>
<dbReference type="CDD" id="cd00141">
    <property type="entry name" value="NT_POLXc"/>
    <property type="match status" value="1"/>
</dbReference>
<dbReference type="InterPro" id="IPR010996">
    <property type="entry name" value="HHH_MUS81"/>
</dbReference>
<proteinExistence type="predicted"/>
<dbReference type="GO" id="GO:0005829">
    <property type="term" value="C:cytosol"/>
    <property type="evidence" value="ECO:0007669"/>
    <property type="project" value="TreeGrafter"/>
</dbReference>
<dbReference type="Gene3D" id="3.30.210.10">
    <property type="entry name" value="DNA polymerase, thumb domain"/>
    <property type="match status" value="1"/>
</dbReference>
<dbReference type="InterPro" id="IPR043519">
    <property type="entry name" value="NT_sf"/>
</dbReference>
<dbReference type="EMBL" id="MFJR01000007">
    <property type="protein sequence ID" value="OGG26797.1"/>
    <property type="molecule type" value="Genomic_DNA"/>
</dbReference>
<name>A0A1F6AR97_9BACT</name>
<feature type="domain" description="DNA-directed DNA polymerase X" evidence="4">
    <location>
        <begin position="1"/>
        <end position="337"/>
    </location>
</feature>
<evidence type="ECO:0000259" key="3">
    <source>
        <dbReference type="SMART" id="SM00481"/>
    </source>
</evidence>
<dbReference type="Proteomes" id="UP000176609">
    <property type="component" value="Unassembled WGS sequence"/>
</dbReference>
<dbReference type="InterPro" id="IPR002054">
    <property type="entry name" value="DNA-dir_DNA_pol_X"/>
</dbReference>
<evidence type="ECO:0000259" key="4">
    <source>
        <dbReference type="SMART" id="SM00483"/>
    </source>
</evidence>
<evidence type="ECO:0000256" key="1">
    <source>
        <dbReference type="ARBA" id="ARBA00022679"/>
    </source>
</evidence>
<reference evidence="5 6" key="1">
    <citation type="journal article" date="2016" name="Nat. Commun.">
        <title>Thousands of microbial genomes shed light on interconnected biogeochemical processes in an aquifer system.</title>
        <authorList>
            <person name="Anantharaman K."/>
            <person name="Brown C.T."/>
            <person name="Hug L.A."/>
            <person name="Sharon I."/>
            <person name="Castelle C.J."/>
            <person name="Probst A.J."/>
            <person name="Thomas B.C."/>
            <person name="Singh A."/>
            <person name="Wilkins M.J."/>
            <person name="Karaoz U."/>
            <person name="Brodie E.L."/>
            <person name="Williams K.H."/>
            <person name="Hubbard S.S."/>
            <person name="Banfield J.F."/>
        </authorList>
    </citation>
    <scope>NUCLEOTIDE SEQUENCE [LARGE SCALE GENOMIC DNA]</scope>
</reference>
<dbReference type="PANTHER" id="PTHR36928:SF1">
    <property type="entry name" value="PHOSPHATASE YCDX-RELATED"/>
    <property type="match status" value="1"/>
</dbReference>
<dbReference type="InterPro" id="IPR029398">
    <property type="entry name" value="PolB_thumb"/>
</dbReference>
<dbReference type="Pfam" id="PF14716">
    <property type="entry name" value="HHH_8"/>
    <property type="match status" value="1"/>
</dbReference>
<dbReference type="PIRSF" id="PIRSF005047">
    <property type="entry name" value="UCP005047_YshC"/>
    <property type="match status" value="1"/>
</dbReference>
<evidence type="ECO:0000256" key="2">
    <source>
        <dbReference type="ARBA" id="ARBA00022695"/>
    </source>
</evidence>
<dbReference type="InterPro" id="IPR016195">
    <property type="entry name" value="Pol/histidinol_Pase-like"/>
</dbReference>
<dbReference type="SMART" id="SM00481">
    <property type="entry name" value="POLIIIAc"/>
    <property type="match status" value="1"/>
</dbReference>
<gene>
    <name evidence="5" type="ORF">A2960_01355</name>
</gene>
<dbReference type="InterPro" id="IPR027421">
    <property type="entry name" value="DNA_pol_lamdba_lyase_dom_sf"/>
</dbReference>
<sequence length="611" mass="69058">MTNQEVAKLLRNVAAVYLLTGENRFKIIAYEKAADSIQNSPVEIQDLWREGKLSSLSGLGPAINSHLDELFRKGEVKHFKRVLKRVSESIFPLLDIPGFGPKKASKLVSELKLKEAKTVVDSLLKAAKQGRIAVVEGFGTKSQEDIIEAIKRFKKGQIKENRILLSSAWNTADEVIQYLKEFKGVLDVQPLGSLRRKVATIGDIDIAVATNDPEGVINWFVKNPKVNKIIDQGQSGATVILENGRQIDLRVQIPERFGTMLQYFTGSKNHNIRLRELALKKGLSLSEYGIKPIDNSQKSRPKADRPQDEKLKIHEYAREKELYQALGLSWIPPELREDSGEIEAALLRQPADQGKLPGLPKLVELKDIKGDLHLHTSYNLEPSHDLGTSPLEDILNLATDLGYEYIGLSDHNPSYSNHSESQIVNILMQRRQKYEQILESTKSTRVNLFIMLEVDILPDGQLPIPDKAFSYLDAIIVSIHSSFHLDREAMTKRVIKGLYHPKAKILAHPSGRLLGQRQGYEVEWSKLFNFCRTNNKAIEINAHPVRLDLPDILVRQAIEAKVKLIINTDSHKATDMNLMPYGVYVAQRGWSTNNDILNTLPYNKIKEWLFN</sequence>
<dbReference type="SUPFAM" id="SSF47802">
    <property type="entry name" value="DNA polymerase beta, N-terminal domain-like"/>
    <property type="match status" value="1"/>
</dbReference>
<dbReference type="InterPro" id="IPR003141">
    <property type="entry name" value="Pol/His_phosphatase_N"/>
</dbReference>
<dbReference type="GO" id="GO:0003887">
    <property type="term" value="F:DNA-directed DNA polymerase activity"/>
    <property type="evidence" value="ECO:0007669"/>
    <property type="project" value="InterPro"/>
</dbReference>
<dbReference type="SUPFAM" id="SSF81301">
    <property type="entry name" value="Nucleotidyltransferase"/>
    <property type="match status" value="1"/>
</dbReference>
<dbReference type="AlphaFoldDB" id="A0A1F6AR97"/>
<comment type="caution">
    <text evidence="5">The sequence shown here is derived from an EMBL/GenBank/DDBJ whole genome shotgun (WGS) entry which is preliminary data.</text>
</comment>
<dbReference type="GO" id="GO:0003677">
    <property type="term" value="F:DNA binding"/>
    <property type="evidence" value="ECO:0007669"/>
    <property type="project" value="InterPro"/>
</dbReference>
<evidence type="ECO:0000313" key="6">
    <source>
        <dbReference type="Proteomes" id="UP000176609"/>
    </source>
</evidence>
<dbReference type="InterPro" id="IPR004013">
    <property type="entry name" value="PHP_dom"/>
</dbReference>
<dbReference type="GO" id="GO:0008270">
    <property type="term" value="F:zinc ion binding"/>
    <property type="evidence" value="ECO:0007669"/>
    <property type="project" value="TreeGrafter"/>
</dbReference>
<keyword evidence="2" id="KW-0548">Nucleotidyltransferase</keyword>
<evidence type="ECO:0008006" key="7">
    <source>
        <dbReference type="Google" id="ProtNLM"/>
    </source>
</evidence>
<dbReference type="SUPFAM" id="SSF89550">
    <property type="entry name" value="PHP domain-like"/>
    <property type="match status" value="1"/>
</dbReference>